<name>A0ABW3I5B3_9FLAO</name>
<keyword evidence="2" id="KW-1185">Reference proteome</keyword>
<organism evidence="1 2">
    <name type="scientific">Pseudofulvibacter geojedonensis</name>
    <dbReference type="NCBI Taxonomy" id="1123758"/>
    <lineage>
        <taxon>Bacteria</taxon>
        <taxon>Pseudomonadati</taxon>
        <taxon>Bacteroidota</taxon>
        <taxon>Flavobacteriia</taxon>
        <taxon>Flavobacteriales</taxon>
        <taxon>Flavobacteriaceae</taxon>
        <taxon>Pseudofulvibacter</taxon>
    </lineage>
</organism>
<proteinExistence type="predicted"/>
<dbReference type="PANTHER" id="PTHR37953:SF1">
    <property type="entry name" value="UPF0127 PROTEIN MJ1496"/>
    <property type="match status" value="1"/>
</dbReference>
<dbReference type="RefSeq" id="WP_377716857.1">
    <property type="nucleotide sequence ID" value="NZ_JBHTJM010000010.1"/>
</dbReference>
<evidence type="ECO:0000313" key="1">
    <source>
        <dbReference type="EMBL" id="MFD0965071.1"/>
    </source>
</evidence>
<dbReference type="Proteomes" id="UP001596997">
    <property type="component" value="Unassembled WGS sequence"/>
</dbReference>
<dbReference type="Gene3D" id="2.60.120.1140">
    <property type="entry name" value="Protein of unknown function DUF192"/>
    <property type="match status" value="1"/>
</dbReference>
<dbReference type="InterPro" id="IPR038695">
    <property type="entry name" value="Saro_0823-like_sf"/>
</dbReference>
<dbReference type="PANTHER" id="PTHR37953">
    <property type="entry name" value="UPF0127 PROTEIN MJ1496"/>
    <property type="match status" value="1"/>
</dbReference>
<dbReference type="Pfam" id="PF02643">
    <property type="entry name" value="DUF192"/>
    <property type="match status" value="1"/>
</dbReference>
<dbReference type="EMBL" id="JBHTJM010000010">
    <property type="protein sequence ID" value="MFD0965071.1"/>
    <property type="molecule type" value="Genomic_DNA"/>
</dbReference>
<reference evidence="2" key="1">
    <citation type="journal article" date="2019" name="Int. J. Syst. Evol. Microbiol.">
        <title>The Global Catalogue of Microorganisms (GCM) 10K type strain sequencing project: providing services to taxonomists for standard genome sequencing and annotation.</title>
        <authorList>
            <consortium name="The Broad Institute Genomics Platform"/>
            <consortium name="The Broad Institute Genome Sequencing Center for Infectious Disease"/>
            <person name="Wu L."/>
            <person name="Ma J."/>
        </authorList>
    </citation>
    <scope>NUCLEOTIDE SEQUENCE [LARGE SCALE GENOMIC DNA]</scope>
    <source>
        <strain evidence="2">CCUG 62114</strain>
    </source>
</reference>
<gene>
    <name evidence="1" type="ORF">ACFQ1O_13725</name>
</gene>
<sequence length="161" mass="18648">MNYKSILISLLTVGTISCKKDTTTKNNVKPPEIVFKHEANLSILDSLKTTKIDLEIEIADNDFEHQTGLMYRKKMELNRGMLFVFDKSEMKSFYMKNTLIPLDIIFIDYNKQIINIVKEAKPLKEESIYSESPAYYVLEVNAGMSDKWNLNKGDYISFTKL</sequence>
<evidence type="ECO:0000313" key="2">
    <source>
        <dbReference type="Proteomes" id="UP001596997"/>
    </source>
</evidence>
<comment type="caution">
    <text evidence="1">The sequence shown here is derived from an EMBL/GenBank/DDBJ whole genome shotgun (WGS) entry which is preliminary data.</text>
</comment>
<dbReference type="InterPro" id="IPR003795">
    <property type="entry name" value="DUF192"/>
</dbReference>
<protein>
    <submittedName>
        <fullName evidence="1">DUF192 domain-containing protein</fullName>
    </submittedName>
</protein>
<accession>A0ABW3I5B3</accession>
<dbReference type="PROSITE" id="PS51257">
    <property type="entry name" value="PROKAR_LIPOPROTEIN"/>
    <property type="match status" value="1"/>
</dbReference>